<dbReference type="AlphaFoldDB" id="L8FPT9"/>
<proteinExistence type="predicted"/>
<keyword evidence="2" id="KW-1185">Reference proteome</keyword>
<sequence>ARPAAPRGPPGCVPRPLYEMRAPYWDTRRCSHGARVRLEREKLQVRLLREAEGTMCA</sequence>
<dbReference type="InParanoid" id="L8FPT9"/>
<dbReference type="VEuPathDB" id="FungiDB:GMDG_08863"/>
<name>L8FPT9_PSED2</name>
<feature type="non-terminal residue" evidence="1">
    <location>
        <position position="1"/>
    </location>
</feature>
<reference evidence="2" key="1">
    <citation type="submission" date="2010-09" db="EMBL/GenBank/DDBJ databases">
        <title>The genome sequence of Geomyces destructans 20631-21.</title>
        <authorList>
            <consortium name="The Broad Institute Genome Sequencing Platform"/>
            <person name="Cuomo C.A."/>
            <person name="Blehert D.S."/>
            <person name="Lorch J.M."/>
            <person name="Young S.K."/>
            <person name="Zeng Q."/>
            <person name="Gargeya S."/>
            <person name="Fitzgerald M."/>
            <person name="Haas B."/>
            <person name="Abouelleil A."/>
            <person name="Alvarado L."/>
            <person name="Arachchi H.M."/>
            <person name="Berlin A."/>
            <person name="Brown A."/>
            <person name="Chapman S.B."/>
            <person name="Chen Z."/>
            <person name="Dunbar C."/>
            <person name="Freedman E."/>
            <person name="Gearin G."/>
            <person name="Gellesch M."/>
            <person name="Goldberg J."/>
            <person name="Griggs A."/>
            <person name="Gujja S."/>
            <person name="Heiman D."/>
            <person name="Howarth C."/>
            <person name="Larson L."/>
            <person name="Lui A."/>
            <person name="MacDonald P.J.P."/>
            <person name="Montmayeur A."/>
            <person name="Murphy C."/>
            <person name="Neiman D."/>
            <person name="Pearson M."/>
            <person name="Priest M."/>
            <person name="Roberts A."/>
            <person name="Saif S."/>
            <person name="Shea T."/>
            <person name="Shenoy N."/>
            <person name="Sisk P."/>
            <person name="Stolte C."/>
            <person name="Sykes S."/>
            <person name="Wortman J."/>
            <person name="Nusbaum C."/>
            <person name="Birren B."/>
        </authorList>
    </citation>
    <scope>NUCLEOTIDE SEQUENCE [LARGE SCALE GENOMIC DNA]</scope>
    <source>
        <strain evidence="2">ATCC MYA-4855 / 20631-21</strain>
    </source>
</reference>
<dbReference type="Proteomes" id="UP000011064">
    <property type="component" value="Unassembled WGS sequence"/>
</dbReference>
<gene>
    <name evidence="1" type="ORF">GMDG_08863</name>
</gene>
<dbReference type="EMBL" id="GL574484">
    <property type="protein sequence ID" value="ELR02985.1"/>
    <property type="molecule type" value="Genomic_DNA"/>
</dbReference>
<accession>L8FPT9</accession>
<organism evidence="1 2">
    <name type="scientific">Pseudogymnoascus destructans (strain ATCC MYA-4855 / 20631-21)</name>
    <name type="common">Bat white-nose syndrome fungus</name>
    <name type="synonym">Geomyces destructans</name>
    <dbReference type="NCBI Taxonomy" id="658429"/>
    <lineage>
        <taxon>Eukaryota</taxon>
        <taxon>Fungi</taxon>
        <taxon>Dikarya</taxon>
        <taxon>Ascomycota</taxon>
        <taxon>Pezizomycotina</taxon>
        <taxon>Leotiomycetes</taxon>
        <taxon>Thelebolales</taxon>
        <taxon>Thelebolaceae</taxon>
        <taxon>Pseudogymnoascus</taxon>
    </lineage>
</organism>
<evidence type="ECO:0000313" key="1">
    <source>
        <dbReference type="EMBL" id="ELR02985.1"/>
    </source>
</evidence>
<evidence type="ECO:0000313" key="2">
    <source>
        <dbReference type="Proteomes" id="UP000011064"/>
    </source>
</evidence>
<protein>
    <submittedName>
        <fullName evidence="1">Uncharacterized protein</fullName>
    </submittedName>
</protein>
<dbReference type="HOGENOM" id="CLU_3002176_0_0_1"/>
<feature type="non-terminal residue" evidence="1">
    <location>
        <position position="57"/>
    </location>
</feature>